<dbReference type="CDD" id="cd02933">
    <property type="entry name" value="OYE_like_FMN"/>
    <property type="match status" value="1"/>
</dbReference>
<feature type="domain" description="NADH:flavin oxidoreductase/NADH oxidase N-terminal" evidence="4">
    <location>
        <begin position="5"/>
        <end position="344"/>
    </location>
</feature>
<comment type="caution">
    <text evidence="5">The sequence shown here is derived from an EMBL/GenBank/DDBJ whole genome shotgun (WGS) entry which is preliminary data.</text>
</comment>
<evidence type="ECO:0000313" key="5">
    <source>
        <dbReference type="EMBL" id="VIO65811.1"/>
    </source>
</evidence>
<name>A0A508SVL2_9BRAD</name>
<keyword evidence="3 5" id="KW-0560">Oxidoreductase</keyword>
<reference evidence="5" key="1">
    <citation type="submission" date="2019-02" db="EMBL/GenBank/DDBJ databases">
        <authorList>
            <person name="Pothier F.J."/>
        </authorList>
    </citation>
    <scope>NUCLEOTIDE SEQUENCE</scope>
    <source>
        <strain evidence="5">CI-1B</strain>
    </source>
</reference>
<comment type="cofactor">
    <cofactor evidence="1">
        <name>FMN</name>
        <dbReference type="ChEBI" id="CHEBI:58210"/>
    </cofactor>
</comment>
<dbReference type="RefSeq" id="WP_139857609.1">
    <property type="nucleotide sequence ID" value="NZ_CAADFC020000004.1"/>
</dbReference>
<evidence type="ECO:0000256" key="1">
    <source>
        <dbReference type="ARBA" id="ARBA00001917"/>
    </source>
</evidence>
<dbReference type="GO" id="GO:0010181">
    <property type="term" value="F:FMN binding"/>
    <property type="evidence" value="ECO:0007669"/>
    <property type="project" value="InterPro"/>
</dbReference>
<evidence type="ECO:0000313" key="6">
    <source>
        <dbReference type="Proteomes" id="UP000328092"/>
    </source>
</evidence>
<evidence type="ECO:0000256" key="3">
    <source>
        <dbReference type="ARBA" id="ARBA00023002"/>
    </source>
</evidence>
<dbReference type="GO" id="GO:0016628">
    <property type="term" value="F:oxidoreductase activity, acting on the CH-CH group of donors, NAD or NADP as acceptor"/>
    <property type="evidence" value="ECO:0007669"/>
    <property type="project" value="UniProtKB-ARBA"/>
</dbReference>
<dbReference type="EC" id="1.-.-.-" evidence="5"/>
<dbReference type="PANTHER" id="PTHR22893:SF98">
    <property type="entry name" value="OXIDOREDUCTASE"/>
    <property type="match status" value="1"/>
</dbReference>
<dbReference type="Pfam" id="PF00724">
    <property type="entry name" value="Oxidored_FMN"/>
    <property type="match status" value="1"/>
</dbReference>
<dbReference type="InterPro" id="IPR001155">
    <property type="entry name" value="OxRdtase_FMN_N"/>
</dbReference>
<accession>A0A508SVL2</accession>
<dbReference type="EMBL" id="CAADFC020000004">
    <property type="protein sequence ID" value="VIO65811.1"/>
    <property type="molecule type" value="Genomic_DNA"/>
</dbReference>
<comment type="similarity">
    <text evidence="2">Belongs to the NADH:flavin oxidoreductase/NADH oxidase family.</text>
</comment>
<evidence type="ECO:0000256" key="2">
    <source>
        <dbReference type="ARBA" id="ARBA00005979"/>
    </source>
</evidence>
<gene>
    <name evidence="5" type="primary">nemA_1</name>
    <name evidence="5" type="ORF">CI1B_09190</name>
</gene>
<dbReference type="PANTHER" id="PTHR22893">
    <property type="entry name" value="NADH OXIDOREDUCTASE-RELATED"/>
    <property type="match status" value="1"/>
</dbReference>
<dbReference type="GO" id="GO:0005829">
    <property type="term" value="C:cytosol"/>
    <property type="evidence" value="ECO:0007669"/>
    <property type="project" value="UniProtKB-ARBA"/>
</dbReference>
<dbReference type="SUPFAM" id="SSF51395">
    <property type="entry name" value="FMN-linked oxidoreductases"/>
    <property type="match status" value="1"/>
</dbReference>
<evidence type="ECO:0000259" key="4">
    <source>
        <dbReference type="Pfam" id="PF00724"/>
    </source>
</evidence>
<dbReference type="OrthoDB" id="9804454at2"/>
<proteinExistence type="inferred from homology"/>
<keyword evidence="6" id="KW-1185">Reference proteome</keyword>
<dbReference type="Proteomes" id="UP000328092">
    <property type="component" value="Unassembled WGS sequence"/>
</dbReference>
<protein>
    <submittedName>
        <fullName evidence="5">N-ethylmaleimide reductase</fullName>
        <ecNumber evidence="5">1.-.-.-</ecNumber>
    </submittedName>
</protein>
<dbReference type="AlphaFoldDB" id="A0A508SVL2"/>
<organism evidence="5 6">
    <name type="scientific">Bradyrhizobium ivorense</name>
    <dbReference type="NCBI Taxonomy" id="2511166"/>
    <lineage>
        <taxon>Bacteria</taxon>
        <taxon>Pseudomonadati</taxon>
        <taxon>Pseudomonadota</taxon>
        <taxon>Alphaproteobacteria</taxon>
        <taxon>Hyphomicrobiales</taxon>
        <taxon>Nitrobacteraceae</taxon>
        <taxon>Bradyrhizobium</taxon>
    </lineage>
</organism>
<dbReference type="Gene3D" id="3.20.20.70">
    <property type="entry name" value="Aldolase class I"/>
    <property type="match status" value="1"/>
</dbReference>
<dbReference type="InterPro" id="IPR045247">
    <property type="entry name" value="Oye-like"/>
</dbReference>
<dbReference type="FunFam" id="3.20.20.70:FF:000059">
    <property type="entry name" value="N-ethylmaleimide reductase, FMN-linked"/>
    <property type="match status" value="1"/>
</dbReference>
<dbReference type="InterPro" id="IPR013785">
    <property type="entry name" value="Aldolase_TIM"/>
</dbReference>
<sequence>MNPTLHSPLKIGRHQLAHRVVMAPLTRMRASDPGATPGALNARYYGQRASQSGLIISEASQISWQGKGYPRTPGIHSDEQIAGWKAVVDAVHAKGGVIFLQLWHTGRISHSSHRSDRSLPVSASAVAPAGQAFGVAFERLPYETPRALETGEIANIVADYRRAARNALAAGFDGVELHGANGYLIDQFLQDRTNRRTDRYGGGIENRVRLLLEATESLIEVCGADRVGVRLSPFGAVGDIADSDPAALFGHAIEALSARQIAYLHLIEPRANAGIRDGLNLEAPASVTTLYRKLFNGPLIASGGFTQQSAEAELKNGNADAIAFGRAFIANPDLPHRFAIGAPLNTPDAGTFYGGGERGYTDYPALVADGVA</sequence>